<keyword evidence="5" id="KW-0812">Transmembrane</keyword>
<dbReference type="Gene3D" id="6.10.340.10">
    <property type="match status" value="1"/>
</dbReference>
<sequence>MTDLKVAHKLLLAFTILVAAVLVEGSMVGASLGSIQTITRLNDLSQRYVATLDETSTALVEQQNATRGYVASLDPSFLEKYSKHAGEYDAAFKALTEGAENDEERARTESLATAVGVFREETRKQIAEAGDPATLEAARAGISKSGRLTAIRKVLKAIGEEEKRQLAVRSAEQRKALVAATSTLVVGGALAVGIAVLMGWLLTNAIAAPVTAMTATMRRLADGDNEVTVPAVGRKDEIGGMAAAVLTFKQAAVEKLRLAADAEGQRRQAEQERHANDAGRAALASEQSGVVARLGEGLESLAQGDLTFCLDDVFPESYRKLQNDFNMAMDRLAETMGVINGAAGGISAGSGEISHAADDLARRTEQQAASLEETAAALDEIVATVRRAADGAGQARRSVETARKDAETGGEIVGRAIAAMEQIEGSSHEIGNIIGVIDEIAFQTNLLALNAGVEAARAGEAGRGFAVVAQEVRALAQRSAEAAKEIKALISASTQQVDQGVSLVGQTGEALRRITSGVVDINRTVAEIAASAEEQATGLAQINTAVNQMDQATQQNAAMVEQSTAASHALSNEAAELTRLVGRFRLAGPTPARSTSRAA</sequence>
<feature type="domain" description="HAMP" evidence="7">
    <location>
        <begin position="204"/>
        <end position="257"/>
    </location>
</feature>
<feature type="domain" description="HAMP" evidence="7">
    <location>
        <begin position="285"/>
        <end position="337"/>
    </location>
</feature>
<dbReference type="Pfam" id="PF05227">
    <property type="entry name" value="CHASE3"/>
    <property type="match status" value="1"/>
</dbReference>
<keyword evidence="2" id="KW-0145">Chemotaxis</keyword>
<proteinExistence type="inferred from homology"/>
<dbReference type="GO" id="GO:0005886">
    <property type="term" value="C:plasma membrane"/>
    <property type="evidence" value="ECO:0007669"/>
    <property type="project" value="TreeGrafter"/>
</dbReference>
<dbReference type="STRING" id="69395.AQ619_18050"/>
<evidence type="ECO:0000256" key="4">
    <source>
        <dbReference type="PROSITE-ProRule" id="PRU00284"/>
    </source>
</evidence>
<dbReference type="Pfam" id="PF00015">
    <property type="entry name" value="MCPsignal"/>
    <property type="match status" value="1"/>
</dbReference>
<dbReference type="RefSeq" id="WP_062151020.1">
    <property type="nucleotide sequence ID" value="NZ_CP013002.1"/>
</dbReference>
<dbReference type="SUPFAM" id="SSF58104">
    <property type="entry name" value="Methyl-accepting chemotaxis protein (MCP) signaling domain"/>
    <property type="match status" value="1"/>
</dbReference>
<dbReference type="SMART" id="SM00304">
    <property type="entry name" value="HAMP"/>
    <property type="match status" value="2"/>
</dbReference>
<dbReference type="EMBL" id="CP013002">
    <property type="protein sequence ID" value="ALL15111.1"/>
    <property type="molecule type" value="Genomic_DNA"/>
</dbReference>
<comment type="subcellular location">
    <subcellularLocation>
        <location evidence="1">Membrane</location>
    </subcellularLocation>
</comment>
<dbReference type="Proteomes" id="UP000056905">
    <property type="component" value="Chromosome"/>
</dbReference>
<dbReference type="AlphaFoldDB" id="A0A0P0P3D6"/>
<evidence type="ECO:0000259" key="6">
    <source>
        <dbReference type="PROSITE" id="PS50111"/>
    </source>
</evidence>
<evidence type="ECO:0000256" key="1">
    <source>
        <dbReference type="ARBA" id="ARBA00004370"/>
    </source>
</evidence>
<dbReference type="KEGG" id="chq:AQ619_18050"/>
<dbReference type="InterPro" id="IPR004089">
    <property type="entry name" value="MCPsignal_dom"/>
</dbReference>
<dbReference type="FunFam" id="1.10.287.950:FF:000001">
    <property type="entry name" value="Methyl-accepting chemotaxis sensory transducer"/>
    <property type="match status" value="1"/>
</dbReference>
<evidence type="ECO:0000256" key="5">
    <source>
        <dbReference type="SAM" id="Phobius"/>
    </source>
</evidence>
<dbReference type="GO" id="GO:0004888">
    <property type="term" value="F:transmembrane signaling receptor activity"/>
    <property type="evidence" value="ECO:0007669"/>
    <property type="project" value="TreeGrafter"/>
</dbReference>
<name>A0A0P0P3D6_9CAUL</name>
<evidence type="ECO:0000313" key="8">
    <source>
        <dbReference type="EMBL" id="ALL15111.1"/>
    </source>
</evidence>
<keyword evidence="5" id="KW-0472">Membrane</keyword>
<feature type="transmembrane region" description="Helical" evidence="5">
    <location>
        <begin position="184"/>
        <end position="210"/>
    </location>
</feature>
<evidence type="ECO:0000259" key="7">
    <source>
        <dbReference type="PROSITE" id="PS50885"/>
    </source>
</evidence>
<dbReference type="PANTHER" id="PTHR43531:SF11">
    <property type="entry name" value="METHYL-ACCEPTING CHEMOTAXIS PROTEIN 3"/>
    <property type="match status" value="1"/>
</dbReference>
<dbReference type="OrthoDB" id="7168157at2"/>
<evidence type="ECO:0000313" key="9">
    <source>
        <dbReference type="Proteomes" id="UP000056905"/>
    </source>
</evidence>
<dbReference type="Gene3D" id="1.10.287.950">
    <property type="entry name" value="Methyl-accepting chemotaxis protein"/>
    <property type="match status" value="1"/>
</dbReference>
<keyword evidence="5" id="KW-1133">Transmembrane helix</keyword>
<dbReference type="PROSITE" id="PS50885">
    <property type="entry name" value="HAMP"/>
    <property type="match status" value="2"/>
</dbReference>
<evidence type="ECO:0000256" key="3">
    <source>
        <dbReference type="ARBA" id="ARBA00029447"/>
    </source>
</evidence>
<dbReference type="InterPro" id="IPR051310">
    <property type="entry name" value="MCP_chemotaxis"/>
</dbReference>
<protein>
    <submittedName>
        <fullName evidence="8">Chemotaxis protein</fullName>
    </submittedName>
</protein>
<dbReference type="GO" id="GO:0007165">
    <property type="term" value="P:signal transduction"/>
    <property type="evidence" value="ECO:0007669"/>
    <property type="project" value="UniProtKB-KW"/>
</dbReference>
<dbReference type="PANTHER" id="PTHR43531">
    <property type="entry name" value="PROTEIN ICFG"/>
    <property type="match status" value="1"/>
</dbReference>
<keyword evidence="4" id="KW-0807">Transducer</keyword>
<gene>
    <name evidence="8" type="ORF">AQ619_18050</name>
</gene>
<dbReference type="InterPro" id="IPR003660">
    <property type="entry name" value="HAMP_dom"/>
</dbReference>
<comment type="similarity">
    <text evidence="3">Belongs to the methyl-accepting chemotaxis (MCP) protein family.</text>
</comment>
<dbReference type="PROSITE" id="PS50111">
    <property type="entry name" value="CHEMOTAXIS_TRANSDUC_2"/>
    <property type="match status" value="1"/>
</dbReference>
<dbReference type="GO" id="GO:0006935">
    <property type="term" value="P:chemotaxis"/>
    <property type="evidence" value="ECO:0007669"/>
    <property type="project" value="UniProtKB-KW"/>
</dbReference>
<dbReference type="CDD" id="cd11386">
    <property type="entry name" value="MCP_signal"/>
    <property type="match status" value="1"/>
</dbReference>
<accession>A0A0P0P3D6</accession>
<dbReference type="SMART" id="SM00283">
    <property type="entry name" value="MA"/>
    <property type="match status" value="1"/>
</dbReference>
<dbReference type="CDD" id="cd06225">
    <property type="entry name" value="HAMP"/>
    <property type="match status" value="1"/>
</dbReference>
<keyword evidence="9" id="KW-1185">Reference proteome</keyword>
<dbReference type="InterPro" id="IPR007891">
    <property type="entry name" value="CHASE3"/>
</dbReference>
<dbReference type="SUPFAM" id="SSF158472">
    <property type="entry name" value="HAMP domain-like"/>
    <property type="match status" value="1"/>
</dbReference>
<feature type="domain" description="Methyl-accepting transducer" evidence="6">
    <location>
        <begin position="342"/>
        <end position="571"/>
    </location>
</feature>
<reference evidence="8 9" key="1">
    <citation type="submission" date="2015-10" db="EMBL/GenBank/DDBJ databases">
        <title>Conservation of the essential genome among Caulobacter and Brevundimonas species.</title>
        <authorList>
            <person name="Scott D."/>
            <person name="Ely B."/>
        </authorList>
    </citation>
    <scope>NUCLEOTIDE SEQUENCE [LARGE SCALE GENOMIC DNA]</scope>
    <source>
        <strain evidence="8 9">CB4</strain>
    </source>
</reference>
<organism evidence="8 9">
    <name type="scientific">Caulobacter henricii</name>
    <dbReference type="NCBI Taxonomy" id="69395"/>
    <lineage>
        <taxon>Bacteria</taxon>
        <taxon>Pseudomonadati</taxon>
        <taxon>Pseudomonadota</taxon>
        <taxon>Alphaproteobacteria</taxon>
        <taxon>Caulobacterales</taxon>
        <taxon>Caulobacteraceae</taxon>
        <taxon>Caulobacter</taxon>
    </lineage>
</organism>
<dbReference type="Pfam" id="PF00672">
    <property type="entry name" value="HAMP"/>
    <property type="match status" value="1"/>
</dbReference>
<evidence type="ECO:0000256" key="2">
    <source>
        <dbReference type="ARBA" id="ARBA00022500"/>
    </source>
</evidence>